<keyword evidence="2 5" id="KW-0812">Transmembrane</keyword>
<dbReference type="Proteomes" id="UP000001307">
    <property type="component" value="Unassembled WGS sequence"/>
</dbReference>
<feature type="transmembrane region" description="Helical" evidence="5">
    <location>
        <begin position="16"/>
        <end position="37"/>
    </location>
</feature>
<dbReference type="EMBL" id="FN653032">
    <property type="protein sequence ID" value="CBY08596.1"/>
    <property type="molecule type" value="Genomic_DNA"/>
</dbReference>
<keyword evidence="8" id="KW-1185">Reference proteome</keyword>
<evidence type="ECO:0000313" key="8">
    <source>
        <dbReference type="Proteomes" id="UP000001307"/>
    </source>
</evidence>
<dbReference type="AlphaFoldDB" id="E4XAJ6"/>
<feature type="transmembrane region" description="Helical" evidence="5">
    <location>
        <begin position="190"/>
        <end position="209"/>
    </location>
</feature>
<evidence type="ECO:0000313" key="7">
    <source>
        <dbReference type="EMBL" id="CBY41357.1"/>
    </source>
</evidence>
<dbReference type="PANTHER" id="PTHR11009">
    <property type="entry name" value="DER1-LIKE PROTEIN, DERLIN"/>
    <property type="match status" value="1"/>
</dbReference>
<gene>
    <name evidence="6" type="ORF">GSOID_T00005177001</name>
    <name evidence="7" type="ORF">GSOID_T00023424001</name>
</gene>
<dbReference type="InParanoid" id="E4XAJ6"/>
<feature type="transmembrane region" description="Helical" evidence="5">
    <location>
        <begin position="101"/>
        <end position="120"/>
    </location>
</feature>
<evidence type="ECO:0000256" key="1">
    <source>
        <dbReference type="ARBA" id="ARBA00004141"/>
    </source>
</evidence>
<dbReference type="GO" id="GO:0016020">
    <property type="term" value="C:membrane"/>
    <property type="evidence" value="ECO:0007669"/>
    <property type="project" value="UniProtKB-SubCell"/>
</dbReference>
<evidence type="ECO:0000256" key="5">
    <source>
        <dbReference type="SAM" id="Phobius"/>
    </source>
</evidence>
<dbReference type="OrthoDB" id="10290703at2759"/>
<evidence type="ECO:0000256" key="4">
    <source>
        <dbReference type="ARBA" id="ARBA00023136"/>
    </source>
</evidence>
<name>E4XAJ6_OIKDI</name>
<evidence type="ECO:0000256" key="2">
    <source>
        <dbReference type="ARBA" id="ARBA00022692"/>
    </source>
</evidence>
<dbReference type="Proteomes" id="UP000011014">
    <property type="component" value="Unassembled WGS sequence"/>
</dbReference>
<accession>E4XAJ6</accession>
<dbReference type="EMBL" id="FN656399">
    <property type="protein sequence ID" value="CBY41357.1"/>
    <property type="molecule type" value="Genomic_DNA"/>
</dbReference>
<protein>
    <recommendedName>
        <fullName evidence="9">Peptidase S54 rhomboid domain-containing protein</fullName>
    </recommendedName>
</protein>
<keyword evidence="4 5" id="KW-0472">Membrane</keyword>
<organism evidence="6">
    <name type="scientific">Oikopleura dioica</name>
    <name type="common">Tunicate</name>
    <dbReference type="NCBI Taxonomy" id="34765"/>
    <lineage>
        <taxon>Eukaryota</taxon>
        <taxon>Metazoa</taxon>
        <taxon>Chordata</taxon>
        <taxon>Tunicata</taxon>
        <taxon>Appendicularia</taxon>
        <taxon>Copelata</taxon>
        <taxon>Oikopleuridae</taxon>
        <taxon>Oikopleura</taxon>
    </lineage>
</organism>
<reference evidence="6" key="1">
    <citation type="journal article" date="2010" name="Science">
        <title>Plasticity of animal genome architecture unmasked by rapid evolution of a pelagic tunicate.</title>
        <authorList>
            <person name="Denoeud F."/>
            <person name="Henriet S."/>
            <person name="Mungpakdee S."/>
            <person name="Aury J.M."/>
            <person name="Da Silva C."/>
            <person name="Brinkmann H."/>
            <person name="Mikhaleva J."/>
            <person name="Olsen L.C."/>
            <person name="Jubin C."/>
            <person name="Canestro C."/>
            <person name="Bouquet J.M."/>
            <person name="Danks G."/>
            <person name="Poulain J."/>
            <person name="Campsteijn C."/>
            <person name="Adamski M."/>
            <person name="Cross I."/>
            <person name="Yadetie F."/>
            <person name="Muffato M."/>
            <person name="Louis A."/>
            <person name="Butcher S."/>
            <person name="Tsagkogeorga G."/>
            <person name="Konrad A."/>
            <person name="Singh S."/>
            <person name="Jensen M.F."/>
            <person name="Cong E.H."/>
            <person name="Eikeseth-Otteraa H."/>
            <person name="Noel B."/>
            <person name="Anthouard V."/>
            <person name="Porcel B.M."/>
            <person name="Kachouri-Lafond R."/>
            <person name="Nishino A."/>
            <person name="Ugolini M."/>
            <person name="Chourrout P."/>
            <person name="Nishida H."/>
            <person name="Aasland R."/>
            <person name="Huzurbazar S."/>
            <person name="Westhof E."/>
            <person name="Delsuc F."/>
            <person name="Lehrach H."/>
            <person name="Reinhardt R."/>
            <person name="Weissenbach J."/>
            <person name="Roy S.W."/>
            <person name="Artiguenave F."/>
            <person name="Postlethwait J.H."/>
            <person name="Manak J.R."/>
            <person name="Thompson E.M."/>
            <person name="Jaillon O."/>
            <person name="Du Pasquier L."/>
            <person name="Boudinot P."/>
            <person name="Liberles D.A."/>
            <person name="Volff J.N."/>
            <person name="Philippe H."/>
            <person name="Lenhard B."/>
            <person name="Roest Crollius H."/>
            <person name="Wincker P."/>
            <person name="Chourrout D."/>
        </authorList>
    </citation>
    <scope>NUCLEOTIDE SEQUENCE [LARGE SCALE GENOMIC DNA]</scope>
</reference>
<feature type="transmembrane region" description="Helical" evidence="5">
    <location>
        <begin position="71"/>
        <end position="89"/>
    </location>
</feature>
<keyword evidence="3 5" id="KW-1133">Transmembrane helix</keyword>
<evidence type="ECO:0000313" key="6">
    <source>
        <dbReference type="EMBL" id="CBY08596.1"/>
    </source>
</evidence>
<evidence type="ECO:0000256" key="3">
    <source>
        <dbReference type="ARBA" id="ARBA00022989"/>
    </source>
</evidence>
<comment type="subcellular location">
    <subcellularLocation>
        <location evidence="1">Membrane</location>
        <topology evidence="1">Multi-pass membrane protein</topology>
    </subcellularLocation>
</comment>
<evidence type="ECO:0008006" key="9">
    <source>
        <dbReference type="Google" id="ProtNLM"/>
    </source>
</evidence>
<sequence>MSYGYRVQNEYTSFPFLTRIAGTYSFLITCGIVFGKISPNSLTYDEDAIAAGEWWRYLTAHLFFGMHQARFGAIVRYIIVAINFLRYFYYMENYFFFRRKFQFVTMIVVFLGAANAFASFNAVVGFYGDVLRMAIITAWSQIYYQDKFSVVAGLNLTRFNATKLPFVWLAFFSFIDYPLSIAPISPVPHMLFGIVVGYLYSFAAFRFGLVPQELTRRREPIIHELIHPGEMFVYIVISILQGGKMV</sequence>
<proteinExistence type="predicted"/>